<protein>
    <submittedName>
        <fullName evidence="1">Uncharacterized protein</fullName>
    </submittedName>
</protein>
<evidence type="ECO:0000313" key="2">
    <source>
        <dbReference type="Proteomes" id="UP000076858"/>
    </source>
</evidence>
<accession>A0A164X4T1</accession>
<dbReference type="Proteomes" id="UP000076858">
    <property type="component" value="Unassembled WGS sequence"/>
</dbReference>
<evidence type="ECO:0000313" key="1">
    <source>
        <dbReference type="EMBL" id="KZS13871.1"/>
    </source>
</evidence>
<reference evidence="1 2" key="1">
    <citation type="submission" date="2016-03" db="EMBL/GenBank/DDBJ databases">
        <title>EvidentialGene: Evidence-directed Construction of Genes on Genomes.</title>
        <authorList>
            <person name="Gilbert D.G."/>
            <person name="Choi J.-H."/>
            <person name="Mockaitis K."/>
            <person name="Colbourne J."/>
            <person name="Pfrender M."/>
        </authorList>
    </citation>
    <scope>NUCLEOTIDE SEQUENCE [LARGE SCALE GENOMIC DNA]</scope>
    <source>
        <strain evidence="1 2">Xinb3</strain>
        <tissue evidence="1">Complete organism</tissue>
    </source>
</reference>
<comment type="caution">
    <text evidence="1">The sequence shown here is derived from an EMBL/GenBank/DDBJ whole genome shotgun (WGS) entry which is preliminary data.</text>
</comment>
<dbReference type="EMBL" id="LRGB01001018">
    <property type="protein sequence ID" value="KZS13871.1"/>
    <property type="molecule type" value="Genomic_DNA"/>
</dbReference>
<organism evidence="1 2">
    <name type="scientific">Daphnia magna</name>
    <dbReference type="NCBI Taxonomy" id="35525"/>
    <lineage>
        <taxon>Eukaryota</taxon>
        <taxon>Metazoa</taxon>
        <taxon>Ecdysozoa</taxon>
        <taxon>Arthropoda</taxon>
        <taxon>Crustacea</taxon>
        <taxon>Branchiopoda</taxon>
        <taxon>Diplostraca</taxon>
        <taxon>Cladocera</taxon>
        <taxon>Anomopoda</taxon>
        <taxon>Daphniidae</taxon>
        <taxon>Daphnia</taxon>
    </lineage>
</organism>
<proteinExistence type="predicted"/>
<keyword evidence="2" id="KW-1185">Reference proteome</keyword>
<dbReference type="AlphaFoldDB" id="A0A164X4T1"/>
<sequence>MFSVNGCYRFLFTCHRHCDFIPTQKHSSTTFGIFASKKKDKMSLSVSTASSRPSRI</sequence>
<name>A0A164X4T1_9CRUS</name>
<gene>
    <name evidence="1" type="ORF">APZ42_020906</name>
</gene>